<comment type="catalytic activity">
    <reaction evidence="4">
        <text>a 2'-deoxyadenosine in DNA + S-adenosyl-L-methionine = an N(6)-methyl-2'-deoxyadenosine in DNA + S-adenosyl-L-homocysteine + H(+)</text>
        <dbReference type="Rhea" id="RHEA:15197"/>
        <dbReference type="Rhea" id="RHEA-COMP:12418"/>
        <dbReference type="Rhea" id="RHEA-COMP:12419"/>
        <dbReference type="ChEBI" id="CHEBI:15378"/>
        <dbReference type="ChEBI" id="CHEBI:57856"/>
        <dbReference type="ChEBI" id="CHEBI:59789"/>
        <dbReference type="ChEBI" id="CHEBI:90615"/>
        <dbReference type="ChEBI" id="CHEBI:90616"/>
        <dbReference type="EC" id="2.1.1.72"/>
    </reaction>
</comment>
<dbReference type="GO" id="GO:0003677">
    <property type="term" value="F:DNA binding"/>
    <property type="evidence" value="ECO:0007669"/>
    <property type="project" value="UniProtKB-KW"/>
</dbReference>
<organism evidence="6 7">
    <name type="scientific">Dorea longicatena</name>
    <dbReference type="NCBI Taxonomy" id="88431"/>
    <lineage>
        <taxon>Bacteria</taxon>
        <taxon>Bacillati</taxon>
        <taxon>Bacillota</taxon>
        <taxon>Clostridia</taxon>
        <taxon>Lachnospirales</taxon>
        <taxon>Lachnospiraceae</taxon>
        <taxon>Dorea</taxon>
    </lineage>
</organism>
<reference evidence="6 7" key="1">
    <citation type="submission" date="2018-08" db="EMBL/GenBank/DDBJ databases">
        <title>A genome reference for cultivated species of the human gut microbiota.</title>
        <authorList>
            <person name="Zou Y."/>
            <person name="Xue W."/>
            <person name="Luo G."/>
        </authorList>
    </citation>
    <scope>NUCLEOTIDE SEQUENCE [LARGE SCALE GENOMIC DNA]</scope>
    <source>
        <strain evidence="6 7">OM02-16</strain>
    </source>
</reference>
<dbReference type="Proteomes" id="UP000261285">
    <property type="component" value="Unassembled WGS sequence"/>
</dbReference>
<keyword evidence="2" id="KW-0489">Methyltransferase</keyword>
<feature type="domain" description="Restriction endonuclease type I HsdR N-terminal" evidence="5">
    <location>
        <begin position="25"/>
        <end position="140"/>
    </location>
</feature>
<dbReference type="EMBL" id="QSVN01000016">
    <property type="protein sequence ID" value="RGO30603.1"/>
    <property type="molecule type" value="Genomic_DNA"/>
</dbReference>
<evidence type="ECO:0000313" key="7">
    <source>
        <dbReference type="Proteomes" id="UP000261285"/>
    </source>
</evidence>
<dbReference type="GO" id="GO:0005524">
    <property type="term" value="F:ATP binding"/>
    <property type="evidence" value="ECO:0007669"/>
    <property type="project" value="UniProtKB-KW"/>
</dbReference>
<dbReference type="GO" id="GO:0009007">
    <property type="term" value="F:site-specific DNA-methyltransferase (adenine-specific) activity"/>
    <property type="evidence" value="ECO:0007669"/>
    <property type="project" value="UniProtKB-EC"/>
</dbReference>
<gene>
    <name evidence="6" type="ORF">DXB16_11895</name>
</gene>
<dbReference type="InterPro" id="IPR050953">
    <property type="entry name" value="N4_N6_ade-DNA_methylase"/>
</dbReference>
<dbReference type="PANTHER" id="PTHR33841:SF1">
    <property type="entry name" value="DNA METHYLTRANSFERASE A"/>
    <property type="match status" value="1"/>
</dbReference>
<dbReference type="Pfam" id="PF04313">
    <property type="entry name" value="HSDR_N"/>
    <property type="match status" value="1"/>
</dbReference>
<evidence type="ECO:0000256" key="4">
    <source>
        <dbReference type="ARBA" id="ARBA00047942"/>
    </source>
</evidence>
<dbReference type="InterPro" id="IPR007409">
    <property type="entry name" value="Restrct_endonuc_type1_HsdR_N"/>
</dbReference>
<evidence type="ECO:0000313" key="6">
    <source>
        <dbReference type="EMBL" id="RGO30603.1"/>
    </source>
</evidence>
<dbReference type="GO" id="GO:0009307">
    <property type="term" value="P:DNA restriction-modification system"/>
    <property type="evidence" value="ECO:0007669"/>
    <property type="project" value="UniProtKB-KW"/>
</dbReference>
<evidence type="ECO:0000256" key="2">
    <source>
        <dbReference type="ARBA" id="ARBA00022603"/>
    </source>
</evidence>
<proteinExistence type="predicted"/>
<dbReference type="RefSeq" id="WP_117598400.1">
    <property type="nucleotide sequence ID" value="NZ_CABMEZ010000016.1"/>
</dbReference>
<name>A0A3E5G809_9FIRM</name>
<dbReference type="InterPro" id="IPR029063">
    <property type="entry name" value="SAM-dependent_MTases_sf"/>
</dbReference>
<dbReference type="PANTHER" id="PTHR33841">
    <property type="entry name" value="DNA METHYLTRANSFERASE YEEA-RELATED"/>
    <property type="match status" value="1"/>
</dbReference>
<dbReference type="SUPFAM" id="SSF53335">
    <property type="entry name" value="S-adenosyl-L-methionine-dependent methyltransferases"/>
    <property type="match status" value="1"/>
</dbReference>
<comment type="caution">
    <text evidence="6">The sequence shown here is derived from an EMBL/GenBank/DDBJ whole genome shotgun (WGS) entry which is preliminary data.</text>
</comment>
<evidence type="ECO:0000256" key="1">
    <source>
        <dbReference type="ARBA" id="ARBA00011900"/>
    </source>
</evidence>
<dbReference type="AlphaFoldDB" id="A0A3E5G809"/>
<protein>
    <recommendedName>
        <fullName evidence="1">site-specific DNA-methyltransferase (adenine-specific)</fullName>
        <ecNumber evidence="1">2.1.1.72</ecNumber>
    </recommendedName>
</protein>
<dbReference type="GO" id="GO:0009035">
    <property type="term" value="F:type I site-specific deoxyribonuclease activity"/>
    <property type="evidence" value="ECO:0007669"/>
    <property type="project" value="UniProtKB-EC"/>
</dbReference>
<sequence length="417" mass="48817">MEKDRLLKLVEAYQEHFKQYNRPDYNETEVRNDFVNPFFEILGWDVQNKKNLPQHLREVKHEASVFVEENGKQVKKKPDYEFHVGSTPYFFLETKKPNVDIMTSKEAAFQTRRYGWNGNLEISVLSNFTDLVIYDTSVRPEENDKPSVAQVAHFHFTEYVDKFDEISRLLSYETVISGDFEKTFANISSSLKKEPFDKYFLSQIKKWRLVLSKDIIKHNSIVKQGTLNIFVQKLINRIVFLRICEDRELEKYESLKNIGTYAELKRVFVAADKKYDSGLFELIEAEQFEISDSILVDIFKELYYPNSCYEFSIVDPFIIGQIYELFLEEEIVIKDGIVVAERKPEIVDSQGVVNTPKNIADIIVKTTLAPLFSDEKFTEWDSYRIADICCGSGNFLLSAYEFIINYICLFDYLFISS</sequence>
<dbReference type="EC" id="2.1.1.72" evidence="1"/>
<keyword evidence="3" id="KW-0808">Transferase</keyword>
<dbReference type="Gene3D" id="3.40.50.150">
    <property type="entry name" value="Vaccinia Virus protein VP39"/>
    <property type="match status" value="1"/>
</dbReference>
<dbReference type="GO" id="GO:0032259">
    <property type="term" value="P:methylation"/>
    <property type="evidence" value="ECO:0007669"/>
    <property type="project" value="UniProtKB-KW"/>
</dbReference>
<evidence type="ECO:0000256" key="3">
    <source>
        <dbReference type="ARBA" id="ARBA00022679"/>
    </source>
</evidence>
<accession>A0A3E5G809</accession>
<evidence type="ECO:0000259" key="5">
    <source>
        <dbReference type="Pfam" id="PF04313"/>
    </source>
</evidence>